<accession>A0A5P8E969</accession>
<organism evidence="6 7">
    <name type="scientific">Pseudoprevotella muciniphila</name>
    <dbReference type="NCBI Taxonomy" id="2133944"/>
    <lineage>
        <taxon>Bacteria</taxon>
        <taxon>Pseudomonadati</taxon>
        <taxon>Bacteroidota</taxon>
        <taxon>Bacteroidia</taxon>
        <taxon>Bacteroidales</taxon>
        <taxon>Prevotellaceae</taxon>
        <taxon>Pseudoprevotella</taxon>
    </lineage>
</organism>
<protein>
    <recommendedName>
        <fullName evidence="3">GTP cyclohydrolase 1 type 2 homolog</fullName>
    </recommendedName>
</protein>
<evidence type="ECO:0000256" key="4">
    <source>
        <dbReference type="ARBA" id="ARBA00022723"/>
    </source>
</evidence>
<name>A0A5P8E969_9BACT</name>
<feature type="binding site" evidence="5">
    <location>
        <position position="224"/>
    </location>
    <ligand>
        <name>a divalent metal cation</name>
        <dbReference type="ChEBI" id="CHEBI:60240"/>
        <label>1</label>
    </ligand>
</feature>
<feature type="binding site" evidence="5">
    <location>
        <position position="228"/>
    </location>
    <ligand>
        <name>a divalent metal cation</name>
        <dbReference type="ChEBI" id="CHEBI:60240"/>
        <label>1</label>
    </ligand>
</feature>
<evidence type="ECO:0000256" key="5">
    <source>
        <dbReference type="PIRSR" id="PIRSR602678-1"/>
    </source>
</evidence>
<evidence type="ECO:0000256" key="2">
    <source>
        <dbReference type="ARBA" id="ARBA00011643"/>
    </source>
</evidence>
<dbReference type="RefSeq" id="WP_111898825.1">
    <property type="nucleotide sequence ID" value="NZ_CP033459.1"/>
</dbReference>
<evidence type="ECO:0000256" key="3">
    <source>
        <dbReference type="ARBA" id="ARBA00022112"/>
    </source>
</evidence>
<reference evidence="6 7" key="1">
    <citation type="submission" date="2018-11" db="EMBL/GenBank/DDBJ databases">
        <authorList>
            <person name="Na S.W."/>
            <person name="Baik M."/>
        </authorList>
    </citation>
    <scope>NUCLEOTIDE SEQUENCE [LARGE SCALE GENOMIC DNA]</scope>
    <source>
        <strain evidence="6 7">E39</strain>
    </source>
</reference>
<dbReference type="InterPro" id="IPR036069">
    <property type="entry name" value="DUF34/NIF3_sf"/>
</dbReference>
<dbReference type="PANTHER" id="PTHR13799:SF14">
    <property type="entry name" value="GTP CYCLOHYDROLASE 1 TYPE 2 HOMOLOG"/>
    <property type="match status" value="1"/>
</dbReference>
<dbReference type="GO" id="GO:0005737">
    <property type="term" value="C:cytoplasm"/>
    <property type="evidence" value="ECO:0007669"/>
    <property type="project" value="TreeGrafter"/>
</dbReference>
<dbReference type="NCBIfam" id="TIGR00486">
    <property type="entry name" value="YbgI_SA1388"/>
    <property type="match status" value="1"/>
</dbReference>
<feature type="binding site" evidence="5">
    <location>
        <position position="103"/>
    </location>
    <ligand>
        <name>a divalent metal cation</name>
        <dbReference type="ChEBI" id="CHEBI:60240"/>
        <label>1</label>
    </ligand>
</feature>
<keyword evidence="4 5" id="KW-0479">Metal-binding</keyword>
<dbReference type="PANTHER" id="PTHR13799">
    <property type="entry name" value="NGG1 INTERACTING FACTOR 3"/>
    <property type="match status" value="1"/>
</dbReference>
<evidence type="ECO:0000313" key="6">
    <source>
        <dbReference type="EMBL" id="QFQ13498.1"/>
    </source>
</evidence>
<dbReference type="SUPFAM" id="SSF102705">
    <property type="entry name" value="NIF3 (NGG1p interacting factor 3)-like"/>
    <property type="match status" value="1"/>
</dbReference>
<evidence type="ECO:0000256" key="1">
    <source>
        <dbReference type="ARBA" id="ARBA00006964"/>
    </source>
</evidence>
<sequence>MKIREVADALERFAPLPLEEGYDNAGLQIGLTDVEVSRALLCLDVTEEIIAEAKTCGCNLIIAHHPLLFRGLKCISDANYVQRCVREAVKNDIAIYAAHTNLDNAMAGVNFKIAEQLELERVSFLQNISRQGIEGGSGIIGTTKSSIPTDEFLRLVKEAFSADVLMHNRCTKKSVQKVAVCGGAGDFLLEEALKQGADAFITGEMGYHRYFGLEKQIQICVVGHYESEQYTIELLQEVLATLCPELETIKTKVNTNAISYL</sequence>
<dbReference type="OrthoDB" id="9792792at2"/>
<comment type="similarity">
    <text evidence="1">Belongs to the GTP cyclohydrolase I type 2/NIF3 family.</text>
</comment>
<dbReference type="EMBL" id="CP033459">
    <property type="protein sequence ID" value="QFQ13498.1"/>
    <property type="molecule type" value="Genomic_DNA"/>
</dbReference>
<dbReference type="Gene3D" id="3.40.1390.30">
    <property type="entry name" value="NIF3 (NGG1p interacting factor 3)-like"/>
    <property type="match status" value="2"/>
</dbReference>
<feature type="binding site" evidence="5">
    <location>
        <position position="64"/>
    </location>
    <ligand>
        <name>a divalent metal cation</name>
        <dbReference type="ChEBI" id="CHEBI:60240"/>
        <label>2</label>
    </ligand>
</feature>
<dbReference type="Proteomes" id="UP000249375">
    <property type="component" value="Chromosome"/>
</dbReference>
<dbReference type="GO" id="GO:0046872">
    <property type="term" value="F:metal ion binding"/>
    <property type="evidence" value="ECO:0007669"/>
    <property type="project" value="UniProtKB-KW"/>
</dbReference>
<dbReference type="AlphaFoldDB" id="A0A5P8E969"/>
<dbReference type="KEGG" id="alq:C7Y71_011040"/>
<comment type="subunit">
    <text evidence="2">Homohexamer.</text>
</comment>
<dbReference type="FunFam" id="3.40.1390.30:FF:000001">
    <property type="entry name" value="GTP cyclohydrolase 1 type 2"/>
    <property type="match status" value="1"/>
</dbReference>
<dbReference type="Pfam" id="PF01784">
    <property type="entry name" value="DUF34_NIF3"/>
    <property type="match status" value="1"/>
</dbReference>
<keyword evidence="7" id="KW-1185">Reference proteome</keyword>
<feature type="binding site" evidence="5">
    <location>
        <position position="65"/>
    </location>
    <ligand>
        <name>a divalent metal cation</name>
        <dbReference type="ChEBI" id="CHEBI:60240"/>
        <label>1</label>
    </ligand>
</feature>
<evidence type="ECO:0000313" key="7">
    <source>
        <dbReference type="Proteomes" id="UP000249375"/>
    </source>
</evidence>
<gene>
    <name evidence="6" type="ORF">C7Y71_011040</name>
</gene>
<proteinExistence type="inferred from homology"/>
<dbReference type="InterPro" id="IPR002678">
    <property type="entry name" value="DUF34/NIF3"/>
</dbReference>